<dbReference type="InterPro" id="IPR002182">
    <property type="entry name" value="NB-ARC"/>
</dbReference>
<dbReference type="Gene3D" id="3.40.50.300">
    <property type="entry name" value="P-loop containing nucleotide triphosphate hydrolases"/>
    <property type="match status" value="1"/>
</dbReference>
<reference evidence="6" key="1">
    <citation type="submission" date="2018-01" db="EMBL/GenBank/DDBJ databases">
        <authorList>
            <person name="Mao J.F."/>
        </authorList>
    </citation>
    <scope>NUCLEOTIDE SEQUENCE</scope>
    <source>
        <strain evidence="6">Huo1</strain>
        <tissue evidence="6">Leaf</tissue>
    </source>
</reference>
<dbReference type="InterPro" id="IPR027417">
    <property type="entry name" value="P-loop_NTPase"/>
</dbReference>
<dbReference type="OrthoDB" id="646178at2759"/>
<dbReference type="Gene3D" id="3.80.10.10">
    <property type="entry name" value="Ribonuclease Inhibitor"/>
    <property type="match status" value="2"/>
</dbReference>
<dbReference type="InterPro" id="IPR001611">
    <property type="entry name" value="Leu-rich_rpt"/>
</dbReference>
<keyword evidence="7" id="KW-1185">Reference proteome</keyword>
<keyword evidence="2" id="KW-0677">Repeat</keyword>
<name>A0A8X8ZI49_SALSN</name>
<dbReference type="SUPFAM" id="SSF52540">
    <property type="entry name" value="P-loop containing nucleoside triphosphate hydrolases"/>
    <property type="match status" value="1"/>
</dbReference>
<dbReference type="Gene3D" id="1.10.8.430">
    <property type="entry name" value="Helical domain of apoptotic protease-activating factors"/>
    <property type="match status" value="1"/>
</dbReference>
<dbReference type="Pfam" id="PF23598">
    <property type="entry name" value="LRR_14"/>
    <property type="match status" value="1"/>
</dbReference>
<dbReference type="GO" id="GO:0006952">
    <property type="term" value="P:defense response"/>
    <property type="evidence" value="ECO:0007669"/>
    <property type="project" value="UniProtKB-KW"/>
</dbReference>
<sequence>MAEAAVLEMIQDLKSLHVTCADTRKQSILKRTINELTETLDFWRDLEMEERSKLECFIAELVKLARDVIDVEFEFYSNSINSTYENLVIQMKTTKVRMKSIGYEEEGEIVVGLEKDVKKLLEKNILNKLKDFQILCIKGMIGIGKTSLARQLYKAGAGQFERQAWVCVSSDMRKDEVLMRLIQQMVPGYKRRTFQKLSDKDFLRQNLEGLSCFVVLDNLSKKTHLDYILDGLPSRGCTGSRLLLTSRIDLRSANMLQLTSRFEFRTVDVGYTHEMNALDSDKSWKLFLKTIDKVTSVENKFSKEMERKGKEMLKKCWGLPLAIINVARQKATQRLSGIEWEALFESIELSDTLKLLEPMYHQLDDRIKPEFVHLSLFKEDAILRDEKLDQIWAVNGLGFPKLSSVFARRSILRVVKRLFSKTRFRLHPLLHMISIRKAEEEMGLEILSSNGNSRPSQNARHRVIHCGRDKFDPFTNELSKQLISLIFHGGGSYLDDTSSSYWESFESLKILDMEDFGVKTLPETIGTLVELQYLGLRNNYIQEIPQLLAELKKLEVLDISQNFMVEVPDIILEMNSLRDVHMSNVIFRESLKVATLCKLRTLEYISIYDWTYERPSFRRIMYDFETLGFEEVDENSDVDTLFASLAQFPYFINLFLRGFRYRSMPCLDKIGAIRKLTVLKLDGRIGRLPSADSLPERIFYISLVNTCLDEDPMPTLEKLIFLSRLKLRNAYTGREMVIQHGGFPRLKVLCINELWNLRKIRVDEDAMLIVVELEINSCPHLETLPERIQRMSELKKFKMVTTKHIATKIRNAGLTSEISEEDIDP</sequence>
<dbReference type="Proteomes" id="UP000298416">
    <property type="component" value="Unassembled WGS sequence"/>
</dbReference>
<feature type="domain" description="NB-ARC" evidence="4">
    <location>
        <begin position="116"/>
        <end position="290"/>
    </location>
</feature>
<evidence type="ECO:0000259" key="5">
    <source>
        <dbReference type="Pfam" id="PF23598"/>
    </source>
</evidence>
<feature type="domain" description="Disease resistance R13L4/SHOC-2-like LRR" evidence="5">
    <location>
        <begin position="503"/>
        <end position="782"/>
    </location>
</feature>
<dbReference type="GO" id="GO:0043531">
    <property type="term" value="F:ADP binding"/>
    <property type="evidence" value="ECO:0007669"/>
    <property type="project" value="InterPro"/>
</dbReference>
<dbReference type="InterPro" id="IPR032675">
    <property type="entry name" value="LRR_dom_sf"/>
</dbReference>
<dbReference type="PANTHER" id="PTHR36766">
    <property type="entry name" value="PLANT BROAD-SPECTRUM MILDEW RESISTANCE PROTEIN RPW8"/>
    <property type="match status" value="1"/>
</dbReference>
<organism evidence="6">
    <name type="scientific">Salvia splendens</name>
    <name type="common">Scarlet sage</name>
    <dbReference type="NCBI Taxonomy" id="180675"/>
    <lineage>
        <taxon>Eukaryota</taxon>
        <taxon>Viridiplantae</taxon>
        <taxon>Streptophyta</taxon>
        <taxon>Embryophyta</taxon>
        <taxon>Tracheophyta</taxon>
        <taxon>Spermatophyta</taxon>
        <taxon>Magnoliopsida</taxon>
        <taxon>eudicotyledons</taxon>
        <taxon>Gunneridae</taxon>
        <taxon>Pentapetalae</taxon>
        <taxon>asterids</taxon>
        <taxon>lamiids</taxon>
        <taxon>Lamiales</taxon>
        <taxon>Lamiaceae</taxon>
        <taxon>Nepetoideae</taxon>
        <taxon>Mentheae</taxon>
        <taxon>Salviinae</taxon>
        <taxon>Salvia</taxon>
        <taxon>Salvia subgen. Calosphace</taxon>
        <taxon>core Calosphace</taxon>
    </lineage>
</organism>
<keyword evidence="3" id="KW-0611">Plant defense</keyword>
<comment type="caution">
    <text evidence="6">The sequence shown here is derived from an EMBL/GenBank/DDBJ whole genome shotgun (WGS) entry which is preliminary data.</text>
</comment>
<dbReference type="PRINTS" id="PR00364">
    <property type="entry name" value="DISEASERSIST"/>
</dbReference>
<evidence type="ECO:0000256" key="1">
    <source>
        <dbReference type="ARBA" id="ARBA00022614"/>
    </source>
</evidence>
<evidence type="ECO:0000256" key="2">
    <source>
        <dbReference type="ARBA" id="ARBA00022737"/>
    </source>
</evidence>
<dbReference type="PANTHER" id="PTHR36766:SF30">
    <property type="entry name" value="TIR-NBS TYPE DISEASE RESISTANCE PROTEIN-RELATED"/>
    <property type="match status" value="1"/>
</dbReference>
<dbReference type="AlphaFoldDB" id="A0A8X8ZI49"/>
<evidence type="ECO:0000256" key="3">
    <source>
        <dbReference type="ARBA" id="ARBA00022821"/>
    </source>
</evidence>
<dbReference type="SUPFAM" id="SSF52058">
    <property type="entry name" value="L domain-like"/>
    <property type="match status" value="1"/>
</dbReference>
<reference evidence="6" key="2">
    <citation type="submission" date="2020-08" db="EMBL/GenBank/DDBJ databases">
        <title>Plant Genome Project.</title>
        <authorList>
            <person name="Zhang R.-G."/>
        </authorList>
    </citation>
    <scope>NUCLEOTIDE SEQUENCE</scope>
    <source>
        <strain evidence="6">Huo1</strain>
        <tissue evidence="6">Leaf</tissue>
    </source>
</reference>
<dbReference type="EMBL" id="PNBA02000012">
    <property type="protein sequence ID" value="KAG6404789.1"/>
    <property type="molecule type" value="Genomic_DNA"/>
</dbReference>
<gene>
    <name evidence="6" type="ORF">SASPL_132365</name>
</gene>
<dbReference type="Pfam" id="PF00931">
    <property type="entry name" value="NB-ARC"/>
    <property type="match status" value="1"/>
</dbReference>
<dbReference type="InterPro" id="IPR055414">
    <property type="entry name" value="LRR_R13L4/SHOC2-like"/>
</dbReference>
<evidence type="ECO:0000313" key="6">
    <source>
        <dbReference type="EMBL" id="KAG6404789.1"/>
    </source>
</evidence>
<evidence type="ECO:0000313" key="7">
    <source>
        <dbReference type="Proteomes" id="UP000298416"/>
    </source>
</evidence>
<keyword evidence="1" id="KW-0433">Leucine-rich repeat</keyword>
<dbReference type="PROSITE" id="PS51450">
    <property type="entry name" value="LRR"/>
    <property type="match status" value="1"/>
</dbReference>
<evidence type="ECO:0008006" key="8">
    <source>
        <dbReference type="Google" id="ProtNLM"/>
    </source>
</evidence>
<proteinExistence type="predicted"/>
<evidence type="ECO:0000259" key="4">
    <source>
        <dbReference type="Pfam" id="PF00931"/>
    </source>
</evidence>
<protein>
    <recommendedName>
        <fullName evidence="8">Disease resistance protein RPM1</fullName>
    </recommendedName>
</protein>
<dbReference type="InterPro" id="IPR042197">
    <property type="entry name" value="Apaf_helical"/>
</dbReference>
<accession>A0A8X8ZI49</accession>